<dbReference type="PANTHER" id="PTHR47204">
    <property type="entry name" value="OS02G0168900 PROTEIN"/>
    <property type="match status" value="1"/>
</dbReference>
<proteinExistence type="predicted"/>
<dbReference type="GeneID" id="117234688"/>
<keyword evidence="1" id="KW-1185">Reference proteome</keyword>
<dbReference type="Proteomes" id="UP000504631">
    <property type="component" value="Unplaced"/>
</dbReference>
<gene>
    <name evidence="2" type="primary">LOC117234688</name>
</gene>
<dbReference type="KEGG" id="bvk:117234688"/>
<protein>
    <submittedName>
        <fullName evidence="2">Ribonuclease H2 subunit C</fullName>
    </submittedName>
</protein>
<sequence>MAIRLHMNHDLSEEKQSVLHLMPCKIYGDESANVSTYFTPYIREVDDKIYNSSFRGYPLQGKKITLPSGYKGITFVEHKKPEVEHVERNLYFTGAFSHFTYWNYDKLPSKNDSLAAVMDWIDIAEALHSTES</sequence>
<dbReference type="AlphaFoldDB" id="A0A6J3KI90"/>
<reference evidence="2" key="1">
    <citation type="submission" date="2025-08" db="UniProtKB">
        <authorList>
            <consortium name="RefSeq"/>
        </authorList>
    </citation>
    <scope>IDENTIFICATION</scope>
    <source>
        <tissue evidence="2">Muscle</tissue>
    </source>
</reference>
<dbReference type="GO" id="GO:0006401">
    <property type="term" value="P:RNA catabolic process"/>
    <property type="evidence" value="ECO:0007669"/>
    <property type="project" value="InterPro"/>
</dbReference>
<evidence type="ECO:0000313" key="1">
    <source>
        <dbReference type="Proteomes" id="UP000504631"/>
    </source>
</evidence>
<name>A0A6J3KI90_9HYME</name>
<dbReference type="PANTHER" id="PTHR47204:SF1">
    <property type="entry name" value="RIBONUCLEASE H2 SUBUNIT C"/>
    <property type="match status" value="1"/>
</dbReference>
<dbReference type="Gene3D" id="2.40.128.680">
    <property type="match status" value="1"/>
</dbReference>
<evidence type="ECO:0000313" key="2">
    <source>
        <dbReference type="RefSeq" id="XP_033352046.1"/>
    </source>
</evidence>
<organism evidence="1 2">
    <name type="scientific">Bombus vosnesenskii</name>
    <dbReference type="NCBI Taxonomy" id="207650"/>
    <lineage>
        <taxon>Eukaryota</taxon>
        <taxon>Metazoa</taxon>
        <taxon>Ecdysozoa</taxon>
        <taxon>Arthropoda</taxon>
        <taxon>Hexapoda</taxon>
        <taxon>Insecta</taxon>
        <taxon>Pterygota</taxon>
        <taxon>Neoptera</taxon>
        <taxon>Endopterygota</taxon>
        <taxon>Hymenoptera</taxon>
        <taxon>Apocrita</taxon>
        <taxon>Aculeata</taxon>
        <taxon>Apoidea</taxon>
        <taxon>Anthophila</taxon>
        <taxon>Apidae</taxon>
        <taxon>Bombus</taxon>
        <taxon>Pyrobombus</taxon>
    </lineage>
</organism>
<dbReference type="CDD" id="cd09271">
    <property type="entry name" value="RNase_H2-C"/>
    <property type="match status" value="1"/>
</dbReference>
<accession>A0A6J3KI90</accession>
<dbReference type="InterPro" id="IPR013924">
    <property type="entry name" value="RNase_H2_suC"/>
</dbReference>
<dbReference type="GO" id="GO:0032299">
    <property type="term" value="C:ribonuclease H2 complex"/>
    <property type="evidence" value="ECO:0007669"/>
    <property type="project" value="InterPro"/>
</dbReference>
<dbReference type="Pfam" id="PF08615">
    <property type="entry name" value="RNase_H2_suC"/>
    <property type="match status" value="1"/>
</dbReference>
<dbReference type="RefSeq" id="XP_033352046.1">
    <property type="nucleotide sequence ID" value="XM_033496155.1"/>
</dbReference>